<dbReference type="InterPro" id="IPR036388">
    <property type="entry name" value="WH-like_DNA-bd_sf"/>
</dbReference>
<organism evidence="2 3">
    <name type="scientific">Cellulomonas chengniuliangii</name>
    <dbReference type="NCBI Taxonomy" id="2968084"/>
    <lineage>
        <taxon>Bacteria</taxon>
        <taxon>Bacillati</taxon>
        <taxon>Actinomycetota</taxon>
        <taxon>Actinomycetes</taxon>
        <taxon>Micrococcales</taxon>
        <taxon>Cellulomonadaceae</taxon>
        <taxon>Cellulomonas</taxon>
    </lineage>
</organism>
<evidence type="ECO:0000259" key="1">
    <source>
        <dbReference type="Pfam" id="PF03551"/>
    </source>
</evidence>
<dbReference type="PANTHER" id="PTHR33169:SF14">
    <property type="entry name" value="TRANSCRIPTIONAL REGULATOR RV3488"/>
    <property type="match status" value="1"/>
</dbReference>
<dbReference type="InterPro" id="IPR036390">
    <property type="entry name" value="WH_DNA-bd_sf"/>
</dbReference>
<reference evidence="2 3" key="1">
    <citation type="submission" date="2022-07" db="EMBL/GenBank/DDBJ databases">
        <title>Novel species in genus cellulomonas.</title>
        <authorList>
            <person name="Ye L."/>
        </authorList>
    </citation>
    <scope>NUCLEOTIDE SEQUENCE [LARGE SCALE GENOMIC DNA]</scope>
    <source>
        <strain evidence="3">zg-Y338</strain>
    </source>
</reference>
<dbReference type="Proteomes" id="UP001316189">
    <property type="component" value="Chromosome"/>
</dbReference>
<proteinExistence type="predicted"/>
<dbReference type="EMBL" id="CP101988">
    <property type="protein sequence ID" value="UUI74635.1"/>
    <property type="molecule type" value="Genomic_DNA"/>
</dbReference>
<protein>
    <submittedName>
        <fullName evidence="2">PadR family transcriptional regulator</fullName>
    </submittedName>
</protein>
<dbReference type="Gene3D" id="1.10.10.10">
    <property type="entry name" value="Winged helix-like DNA-binding domain superfamily/Winged helix DNA-binding domain"/>
    <property type="match status" value="1"/>
</dbReference>
<dbReference type="SUPFAM" id="SSF46785">
    <property type="entry name" value="Winged helix' DNA-binding domain"/>
    <property type="match status" value="1"/>
</dbReference>
<dbReference type="PANTHER" id="PTHR33169">
    <property type="entry name" value="PADR-FAMILY TRANSCRIPTIONAL REGULATOR"/>
    <property type="match status" value="1"/>
</dbReference>
<accession>A0ABY5KZQ0</accession>
<feature type="domain" description="Transcription regulator PadR N-terminal" evidence="1">
    <location>
        <begin position="21"/>
        <end position="92"/>
    </location>
</feature>
<dbReference type="InterPro" id="IPR052509">
    <property type="entry name" value="Metal_resp_DNA-bind_regulator"/>
</dbReference>
<name>A0ABY5KZQ0_9CELL</name>
<evidence type="ECO:0000313" key="3">
    <source>
        <dbReference type="Proteomes" id="UP001316189"/>
    </source>
</evidence>
<keyword evidence="3" id="KW-1185">Reference proteome</keyword>
<gene>
    <name evidence="2" type="ORF">NP064_12665</name>
</gene>
<sequence>MEPTAEGVLTQMRKGVLEFCVLAYLRSGPAYGLEIATELGRHETLFTSEGTLYPLLARLRKQGWVETSWQESRSGPPRRYYSLTDEGRAAVRTFAAIWTPFSDGVDAVLGKAS</sequence>
<dbReference type="InterPro" id="IPR011991">
    <property type="entry name" value="ArsR-like_HTH"/>
</dbReference>
<dbReference type="RefSeq" id="WP_227570648.1">
    <property type="nucleotide sequence ID" value="NZ_CP101988.1"/>
</dbReference>
<dbReference type="Pfam" id="PF03551">
    <property type="entry name" value="PadR"/>
    <property type="match status" value="1"/>
</dbReference>
<dbReference type="CDD" id="cd00090">
    <property type="entry name" value="HTH_ARSR"/>
    <property type="match status" value="1"/>
</dbReference>
<evidence type="ECO:0000313" key="2">
    <source>
        <dbReference type="EMBL" id="UUI74635.1"/>
    </source>
</evidence>
<dbReference type="InterPro" id="IPR005149">
    <property type="entry name" value="Tscrpt_reg_PadR_N"/>
</dbReference>